<dbReference type="InterPro" id="IPR041426">
    <property type="entry name" value="Mos1_HTH"/>
</dbReference>
<dbReference type="EMBL" id="JAHQIW010000333">
    <property type="protein sequence ID" value="KAJ1347558.1"/>
    <property type="molecule type" value="Genomic_DNA"/>
</dbReference>
<evidence type="ECO:0000313" key="3">
    <source>
        <dbReference type="EMBL" id="KAJ1353236.1"/>
    </source>
</evidence>
<evidence type="ECO:0000313" key="6">
    <source>
        <dbReference type="Proteomes" id="UP001196413"/>
    </source>
</evidence>
<evidence type="ECO:0000313" key="2">
    <source>
        <dbReference type="EMBL" id="KAJ1347558.1"/>
    </source>
</evidence>
<keyword evidence="6" id="KW-1185">Reference proteome</keyword>
<organism evidence="5 6">
    <name type="scientific">Parelaphostrongylus tenuis</name>
    <name type="common">Meningeal worm</name>
    <dbReference type="NCBI Taxonomy" id="148309"/>
    <lineage>
        <taxon>Eukaryota</taxon>
        <taxon>Metazoa</taxon>
        <taxon>Ecdysozoa</taxon>
        <taxon>Nematoda</taxon>
        <taxon>Chromadorea</taxon>
        <taxon>Rhabditida</taxon>
        <taxon>Rhabditina</taxon>
        <taxon>Rhabditomorpha</taxon>
        <taxon>Strongyloidea</taxon>
        <taxon>Metastrongylidae</taxon>
        <taxon>Parelaphostrongylus</taxon>
    </lineage>
</organism>
<dbReference type="Pfam" id="PF17906">
    <property type="entry name" value="HTH_48"/>
    <property type="match status" value="1"/>
</dbReference>
<dbReference type="AlphaFoldDB" id="A0AAD5QV70"/>
<evidence type="ECO:0000259" key="1">
    <source>
        <dbReference type="Pfam" id="PF17906"/>
    </source>
</evidence>
<sequence>MLCEHRLDSRAAETFRRINEAWADGTVARTAVFDRFNEFRTGNGDLTHKRGAGRPLGIHRQTVSNATERSLLLTIHIVADDLKRHRVLPPRNPEKKAEKWAKVIRVVGEELV</sequence>
<evidence type="ECO:0000313" key="5">
    <source>
        <dbReference type="EMBL" id="KAJ1362784.1"/>
    </source>
</evidence>
<dbReference type="EMBL" id="JAHQIW010002292">
    <property type="protein sequence ID" value="KAJ1354976.1"/>
    <property type="molecule type" value="Genomic_DNA"/>
</dbReference>
<reference evidence="5" key="1">
    <citation type="submission" date="2021-06" db="EMBL/GenBank/DDBJ databases">
        <title>Parelaphostrongylus tenuis whole genome reference sequence.</title>
        <authorList>
            <person name="Garwood T.J."/>
            <person name="Larsen P.A."/>
            <person name="Fountain-Jones N.M."/>
            <person name="Garbe J.R."/>
            <person name="Macchietto M.G."/>
            <person name="Kania S.A."/>
            <person name="Gerhold R.W."/>
            <person name="Richards J.E."/>
            <person name="Wolf T.M."/>
        </authorList>
    </citation>
    <scope>NUCLEOTIDE SEQUENCE</scope>
    <source>
        <strain evidence="5">MNPRO001-30</strain>
        <tissue evidence="5">Meninges</tissue>
    </source>
</reference>
<gene>
    <name evidence="2" type="ORF">KIN20_002643</name>
    <name evidence="3" type="ORF">KIN20_009830</name>
    <name evidence="4" type="ORF">KIN20_012083</name>
    <name evidence="5" type="ORF">KIN20_022460</name>
</gene>
<feature type="domain" description="Mos1 transposase HTH" evidence="1">
    <location>
        <begin position="1"/>
        <end position="43"/>
    </location>
</feature>
<dbReference type="Proteomes" id="UP001196413">
    <property type="component" value="Unassembled WGS sequence"/>
</dbReference>
<dbReference type="EMBL" id="JAHQIW010004528">
    <property type="protein sequence ID" value="KAJ1362784.1"/>
    <property type="molecule type" value="Genomic_DNA"/>
</dbReference>
<dbReference type="EMBL" id="JAHQIW010001649">
    <property type="protein sequence ID" value="KAJ1353236.1"/>
    <property type="molecule type" value="Genomic_DNA"/>
</dbReference>
<protein>
    <recommendedName>
        <fullName evidence="1">Mos1 transposase HTH domain-containing protein</fullName>
    </recommendedName>
</protein>
<accession>A0AAD5QV70</accession>
<proteinExistence type="predicted"/>
<evidence type="ECO:0000313" key="4">
    <source>
        <dbReference type="EMBL" id="KAJ1354976.1"/>
    </source>
</evidence>
<comment type="caution">
    <text evidence="5">The sequence shown here is derived from an EMBL/GenBank/DDBJ whole genome shotgun (WGS) entry which is preliminary data.</text>
</comment>
<name>A0AAD5QV70_PARTN</name>